<dbReference type="Gene3D" id="3.40.50.300">
    <property type="entry name" value="P-loop containing nucleotide triphosphate hydrolases"/>
    <property type="match status" value="1"/>
</dbReference>
<keyword evidence="7" id="KW-0131">Cell cycle</keyword>
<name>A0A1E4TH96_9ASCO</name>
<evidence type="ECO:0000256" key="1">
    <source>
        <dbReference type="ARBA" id="ARBA00004123"/>
    </source>
</evidence>
<dbReference type="GO" id="GO:0003689">
    <property type="term" value="F:DNA clamp loader activity"/>
    <property type="evidence" value="ECO:0007669"/>
    <property type="project" value="TreeGrafter"/>
</dbReference>
<dbReference type="GO" id="GO:0003682">
    <property type="term" value="F:chromatin binding"/>
    <property type="evidence" value="ECO:0007669"/>
    <property type="project" value="TreeGrafter"/>
</dbReference>
<evidence type="ECO:0000313" key="10">
    <source>
        <dbReference type="Proteomes" id="UP000095023"/>
    </source>
</evidence>
<evidence type="ECO:0000256" key="6">
    <source>
        <dbReference type="ARBA" id="ARBA00023242"/>
    </source>
</evidence>
<gene>
    <name evidence="9" type="ORF">CANCADRAFT_2837</name>
</gene>
<dbReference type="GO" id="GO:0033314">
    <property type="term" value="P:mitotic DNA replication checkpoint signaling"/>
    <property type="evidence" value="ECO:0007669"/>
    <property type="project" value="TreeGrafter"/>
</dbReference>
<keyword evidence="4" id="KW-0227">DNA damage</keyword>
<evidence type="ECO:0000256" key="7">
    <source>
        <dbReference type="ARBA" id="ARBA00023306"/>
    </source>
</evidence>
<dbReference type="Pfam" id="PF03215">
    <property type="entry name" value="Rad17"/>
    <property type="match status" value="1"/>
</dbReference>
<evidence type="ECO:0000313" key="9">
    <source>
        <dbReference type="EMBL" id="ODV91120.1"/>
    </source>
</evidence>
<evidence type="ECO:0000256" key="4">
    <source>
        <dbReference type="ARBA" id="ARBA00022763"/>
    </source>
</evidence>
<proteinExistence type="inferred from homology"/>
<evidence type="ECO:0000256" key="2">
    <source>
        <dbReference type="ARBA" id="ARBA00006168"/>
    </source>
</evidence>
<evidence type="ECO:0000256" key="5">
    <source>
        <dbReference type="ARBA" id="ARBA00022840"/>
    </source>
</evidence>
<protein>
    <recommendedName>
        <fullName evidence="8">Checkpoint protein RAD24-like helical bundle domain-containing protein</fullName>
    </recommendedName>
</protein>
<dbReference type="InterPro" id="IPR057927">
    <property type="entry name" value="RAD24-like_helical"/>
</dbReference>
<dbReference type="GO" id="GO:0005634">
    <property type="term" value="C:nucleus"/>
    <property type="evidence" value="ECO:0007669"/>
    <property type="project" value="UniProtKB-SubCell"/>
</dbReference>
<dbReference type="Pfam" id="PF25812">
    <property type="entry name" value="RAD24_helical"/>
    <property type="match status" value="1"/>
</dbReference>
<keyword evidence="3" id="KW-0547">Nucleotide-binding</keyword>
<dbReference type="InterPro" id="IPR004582">
    <property type="entry name" value="Checkpoint_prot_Rad17_Rad24"/>
</dbReference>
<comment type="similarity">
    <text evidence="2">Belongs to the rad17/RAD24 family.</text>
</comment>
<organism evidence="9 10">
    <name type="scientific">Tortispora caseinolytica NRRL Y-17796</name>
    <dbReference type="NCBI Taxonomy" id="767744"/>
    <lineage>
        <taxon>Eukaryota</taxon>
        <taxon>Fungi</taxon>
        <taxon>Dikarya</taxon>
        <taxon>Ascomycota</taxon>
        <taxon>Saccharomycotina</taxon>
        <taxon>Trigonopsidomycetes</taxon>
        <taxon>Trigonopsidales</taxon>
        <taxon>Trigonopsidaceae</taxon>
        <taxon>Tortispora</taxon>
    </lineage>
</organism>
<feature type="domain" description="Checkpoint protein RAD24-like helical bundle" evidence="8">
    <location>
        <begin position="342"/>
        <end position="463"/>
    </location>
</feature>
<reference evidence="10" key="1">
    <citation type="submission" date="2016-02" db="EMBL/GenBank/DDBJ databases">
        <title>Comparative genomics of biotechnologically important yeasts.</title>
        <authorList>
            <consortium name="DOE Joint Genome Institute"/>
            <person name="Riley R."/>
            <person name="Haridas S."/>
            <person name="Wolfe K.H."/>
            <person name="Lopes M.R."/>
            <person name="Hittinger C.T."/>
            <person name="Goker M."/>
            <person name="Salamov A."/>
            <person name="Wisecaver J."/>
            <person name="Long T.M."/>
            <person name="Aerts A.L."/>
            <person name="Barry K."/>
            <person name="Choi C."/>
            <person name="Clum A."/>
            <person name="Coughlan A.Y."/>
            <person name="Deshpande S."/>
            <person name="Douglass A.P."/>
            <person name="Hanson S.J."/>
            <person name="Klenk H.-P."/>
            <person name="Labutti K."/>
            <person name="Lapidus A."/>
            <person name="Lindquist E."/>
            <person name="Lipzen A."/>
            <person name="Meier-Kolthoff J.P."/>
            <person name="Ohm R.A."/>
            <person name="Otillar R.P."/>
            <person name="Pangilinan J."/>
            <person name="Peng Y."/>
            <person name="Rokas A."/>
            <person name="Rosa C.A."/>
            <person name="Scheuner C."/>
            <person name="Sibirny A.A."/>
            <person name="Slot J.C."/>
            <person name="Stielow J.B."/>
            <person name="Sun H."/>
            <person name="Kurtzman C.P."/>
            <person name="Blackwell M."/>
            <person name="Jeffries T.W."/>
            <person name="Grigoriev I.V."/>
        </authorList>
    </citation>
    <scope>NUCLEOTIDE SEQUENCE [LARGE SCALE GENOMIC DNA]</scope>
    <source>
        <strain evidence="10">NRRL Y-17796</strain>
    </source>
</reference>
<dbReference type="OrthoDB" id="10265971at2759"/>
<sequence>MSPRKRARSTAAQSAAQPSVLSLLKKSSLSFPGTKKIKTAATSTPVDNLPEELIDDPISDDDDGSVGGIKQLIARNEMESDLWVQKYAPSVSSDLAVHSRKLKDTKEAFDLLLSGRINLLVLSGPSGVCKTATLKTLAKEQGREIIEWTEDAISFTDWCRSTRQSSLQIGIATTADFSSSTYASFSKPSKFPIKLVEDLPLSAYSNLESERMSRFQAPIIEHLEGKYPGPMVIIITEIEGESDRFNSVNSERILGARILNHKLCRLIKFNKVAKTIATKALRRILTLEKWSTKKIKDANDIISGLSAIGDVRNAVNGLQFYAISPKVFSELFAEGIMEGRESYFGLFHSVGKIAYYKPDEYSDGKMLDVDYVMQALSPWLFEDIVFENYAITNPPIDSLALMAESASASDIMKKPGSTEVLCLGTAAGIEMCKDTRSERQNINANGYADTHLYYTRSGKMRKLYNKNKRSIQMKRLESVQMMRLGFEELNLGYPQNRRFKPMLAGSANNILEDIEESQEVVDIEDNDSDRHEIIMWKSEKLMLSDDEISESE</sequence>
<dbReference type="Proteomes" id="UP000095023">
    <property type="component" value="Unassembled WGS sequence"/>
</dbReference>
<dbReference type="EMBL" id="KV453842">
    <property type="protein sequence ID" value="ODV91120.1"/>
    <property type="molecule type" value="Genomic_DNA"/>
</dbReference>
<dbReference type="InterPro" id="IPR027417">
    <property type="entry name" value="P-loop_NTPase"/>
</dbReference>
<dbReference type="SUPFAM" id="SSF52540">
    <property type="entry name" value="P-loop containing nucleoside triphosphate hydrolases"/>
    <property type="match status" value="1"/>
</dbReference>
<dbReference type="PANTHER" id="PTHR12172:SF0">
    <property type="entry name" value="CELL CYCLE CHECKPOINT PROTEIN RAD17"/>
    <property type="match status" value="1"/>
</dbReference>
<dbReference type="GO" id="GO:0006281">
    <property type="term" value="P:DNA repair"/>
    <property type="evidence" value="ECO:0007669"/>
    <property type="project" value="InterPro"/>
</dbReference>
<evidence type="ECO:0000256" key="3">
    <source>
        <dbReference type="ARBA" id="ARBA00022741"/>
    </source>
</evidence>
<evidence type="ECO:0000259" key="8">
    <source>
        <dbReference type="Pfam" id="PF25812"/>
    </source>
</evidence>
<dbReference type="GO" id="GO:0000077">
    <property type="term" value="P:DNA damage checkpoint signaling"/>
    <property type="evidence" value="ECO:0007669"/>
    <property type="project" value="TreeGrafter"/>
</dbReference>
<dbReference type="GO" id="GO:0005524">
    <property type="term" value="F:ATP binding"/>
    <property type="evidence" value="ECO:0007669"/>
    <property type="project" value="UniProtKB-KW"/>
</dbReference>
<accession>A0A1E4TH96</accession>
<dbReference type="PANTHER" id="PTHR12172">
    <property type="entry name" value="CELL CYCLE CHECKPOINT PROTEIN RAD17"/>
    <property type="match status" value="1"/>
</dbReference>
<keyword evidence="10" id="KW-1185">Reference proteome</keyword>
<keyword evidence="5" id="KW-0067">ATP-binding</keyword>
<dbReference type="AlphaFoldDB" id="A0A1E4TH96"/>
<keyword evidence="6" id="KW-0539">Nucleus</keyword>
<comment type="subcellular location">
    <subcellularLocation>
        <location evidence="1">Nucleus</location>
    </subcellularLocation>
</comment>